<keyword evidence="3" id="KW-1185">Reference proteome</keyword>
<feature type="domain" description="DEAD/DEAH-box helicase" evidence="1">
    <location>
        <begin position="34"/>
        <end position="76"/>
    </location>
</feature>
<dbReference type="Gene3D" id="3.40.50.300">
    <property type="entry name" value="P-loop containing nucleotide triphosphate hydrolases"/>
    <property type="match status" value="1"/>
</dbReference>
<evidence type="ECO:0000259" key="1">
    <source>
        <dbReference type="Pfam" id="PF00270"/>
    </source>
</evidence>
<gene>
    <name evidence="2" type="ORF">PAXRUDRAFT_156138</name>
</gene>
<dbReference type="InterPro" id="IPR011545">
    <property type="entry name" value="DEAD/DEAH_box_helicase_dom"/>
</dbReference>
<proteinExistence type="predicted"/>
<dbReference type="Pfam" id="PF00270">
    <property type="entry name" value="DEAD"/>
    <property type="match status" value="1"/>
</dbReference>
<dbReference type="InterPro" id="IPR027417">
    <property type="entry name" value="P-loop_NTPase"/>
</dbReference>
<dbReference type="GO" id="GO:0005524">
    <property type="term" value="F:ATP binding"/>
    <property type="evidence" value="ECO:0007669"/>
    <property type="project" value="InterPro"/>
</dbReference>
<reference evidence="3" key="2">
    <citation type="submission" date="2015-01" db="EMBL/GenBank/DDBJ databases">
        <title>Evolutionary Origins and Diversification of the Mycorrhizal Mutualists.</title>
        <authorList>
            <consortium name="DOE Joint Genome Institute"/>
            <consortium name="Mycorrhizal Genomics Consortium"/>
            <person name="Kohler A."/>
            <person name="Kuo A."/>
            <person name="Nagy L.G."/>
            <person name="Floudas D."/>
            <person name="Copeland A."/>
            <person name="Barry K.W."/>
            <person name="Cichocki N."/>
            <person name="Veneault-Fourrey C."/>
            <person name="LaButti K."/>
            <person name="Lindquist E.A."/>
            <person name="Lipzen A."/>
            <person name="Lundell T."/>
            <person name="Morin E."/>
            <person name="Murat C."/>
            <person name="Riley R."/>
            <person name="Ohm R."/>
            <person name="Sun H."/>
            <person name="Tunlid A."/>
            <person name="Henrissat B."/>
            <person name="Grigoriev I.V."/>
            <person name="Hibbett D.S."/>
            <person name="Martin F."/>
        </authorList>
    </citation>
    <scope>NUCLEOTIDE SEQUENCE [LARGE SCALE GENOMIC DNA]</scope>
    <source>
        <strain evidence="3">Ve08.2h10</strain>
    </source>
</reference>
<dbReference type="GO" id="GO:0003676">
    <property type="term" value="F:nucleic acid binding"/>
    <property type="evidence" value="ECO:0007669"/>
    <property type="project" value="InterPro"/>
</dbReference>
<evidence type="ECO:0000313" key="3">
    <source>
        <dbReference type="Proteomes" id="UP000054538"/>
    </source>
</evidence>
<dbReference type="AlphaFoldDB" id="A0A0D0CFG7"/>
<reference evidence="2 3" key="1">
    <citation type="submission" date="2014-04" db="EMBL/GenBank/DDBJ databases">
        <authorList>
            <consortium name="DOE Joint Genome Institute"/>
            <person name="Kuo A."/>
            <person name="Kohler A."/>
            <person name="Jargeat P."/>
            <person name="Nagy L.G."/>
            <person name="Floudas D."/>
            <person name="Copeland A."/>
            <person name="Barry K.W."/>
            <person name="Cichocki N."/>
            <person name="Veneault-Fourrey C."/>
            <person name="LaButti K."/>
            <person name="Lindquist E.A."/>
            <person name="Lipzen A."/>
            <person name="Lundell T."/>
            <person name="Morin E."/>
            <person name="Murat C."/>
            <person name="Sun H."/>
            <person name="Tunlid A."/>
            <person name="Henrissat B."/>
            <person name="Grigoriev I.V."/>
            <person name="Hibbett D.S."/>
            <person name="Martin F."/>
            <person name="Nordberg H.P."/>
            <person name="Cantor M.N."/>
            <person name="Hua S.X."/>
        </authorList>
    </citation>
    <scope>NUCLEOTIDE SEQUENCE [LARGE SCALE GENOMIC DNA]</scope>
    <source>
        <strain evidence="2 3">Ve08.2h10</strain>
    </source>
</reference>
<sequence>MLGQSPLILTFAHMRAVVEEKFSLRPCDWKLLSVQHQLKQKDVFTVSPTGLGKTLTFWIPLLFNHDGIIIIVTPLNITGEKNCNEAILHGFPAIHLCAKTATDQTFKVCDTGSTFATCPF</sequence>
<dbReference type="OrthoDB" id="10261556at2759"/>
<dbReference type="InParanoid" id="A0A0D0CFG7"/>
<accession>A0A0D0CFG7</accession>
<evidence type="ECO:0000313" key="2">
    <source>
        <dbReference type="EMBL" id="KIK81432.1"/>
    </source>
</evidence>
<name>A0A0D0CFG7_9AGAM</name>
<dbReference type="SUPFAM" id="SSF52540">
    <property type="entry name" value="P-loop containing nucleoside triphosphate hydrolases"/>
    <property type="match status" value="1"/>
</dbReference>
<protein>
    <recommendedName>
        <fullName evidence="1">DEAD/DEAH-box helicase domain-containing protein</fullName>
    </recommendedName>
</protein>
<dbReference type="EMBL" id="KN825800">
    <property type="protein sequence ID" value="KIK81432.1"/>
    <property type="molecule type" value="Genomic_DNA"/>
</dbReference>
<dbReference type="HOGENOM" id="CLU_001103_20_0_1"/>
<organism evidence="2 3">
    <name type="scientific">Paxillus rubicundulus Ve08.2h10</name>
    <dbReference type="NCBI Taxonomy" id="930991"/>
    <lineage>
        <taxon>Eukaryota</taxon>
        <taxon>Fungi</taxon>
        <taxon>Dikarya</taxon>
        <taxon>Basidiomycota</taxon>
        <taxon>Agaricomycotina</taxon>
        <taxon>Agaricomycetes</taxon>
        <taxon>Agaricomycetidae</taxon>
        <taxon>Boletales</taxon>
        <taxon>Paxilineae</taxon>
        <taxon>Paxillaceae</taxon>
        <taxon>Paxillus</taxon>
    </lineage>
</organism>
<dbReference type="Proteomes" id="UP000054538">
    <property type="component" value="Unassembled WGS sequence"/>
</dbReference>